<keyword evidence="1" id="KW-1133">Transmembrane helix</keyword>
<dbReference type="EMBL" id="JXOJ01000002">
    <property type="protein sequence ID" value="KLK88598.1"/>
    <property type="molecule type" value="Genomic_DNA"/>
</dbReference>
<sequence length="91" mass="9677">MSLLTGLLALILVIILAFVLYKVVKSVTGLIINAVVGVILLWLINLLDLMQLVGRPDIPINIITVLICAIGGIFGVLVTVVLHLLGIPLTL</sequence>
<evidence type="ECO:0000256" key="1">
    <source>
        <dbReference type="SAM" id="Phobius"/>
    </source>
</evidence>
<evidence type="ECO:0000313" key="2">
    <source>
        <dbReference type="EMBL" id="KLK88598.1"/>
    </source>
</evidence>
<gene>
    <name evidence="2" type="ORF">SZ63_06245</name>
</gene>
<accession>A0A0H1R0B3</accession>
<dbReference type="PATRIC" id="fig|1550566.3.peg.1352"/>
<evidence type="ECO:0000313" key="3">
    <source>
        <dbReference type="Proteomes" id="UP000035301"/>
    </source>
</evidence>
<dbReference type="Proteomes" id="UP000035301">
    <property type="component" value="Unassembled WGS sequence"/>
</dbReference>
<feature type="transmembrane region" description="Helical" evidence="1">
    <location>
        <begin position="59"/>
        <end position="85"/>
    </location>
</feature>
<dbReference type="InterPro" id="IPR010001">
    <property type="entry name" value="BofA"/>
</dbReference>
<name>A0A0H1R0B3_9EURY</name>
<keyword evidence="3" id="KW-1185">Reference proteome</keyword>
<feature type="transmembrane region" description="Helical" evidence="1">
    <location>
        <begin position="27"/>
        <end position="47"/>
    </location>
</feature>
<dbReference type="Pfam" id="PF07441">
    <property type="entry name" value="BofA"/>
    <property type="match status" value="1"/>
</dbReference>
<dbReference type="RefSeq" id="WP_048182744.1">
    <property type="nucleotide sequence ID" value="NZ_JXOJ01000002.1"/>
</dbReference>
<comment type="caution">
    <text evidence="2">The sequence shown here is derived from an EMBL/GenBank/DDBJ whole genome shotgun (WGS) entry which is preliminary data.</text>
</comment>
<protein>
    <submittedName>
        <fullName evidence="2">SigmaK-factor processing regulatory BofA</fullName>
    </submittedName>
</protein>
<organism evidence="2 3">
    <name type="scientific">Methanoculleus sediminis</name>
    <dbReference type="NCBI Taxonomy" id="1550566"/>
    <lineage>
        <taxon>Archaea</taxon>
        <taxon>Methanobacteriati</taxon>
        <taxon>Methanobacteriota</taxon>
        <taxon>Stenosarchaea group</taxon>
        <taxon>Methanomicrobia</taxon>
        <taxon>Methanomicrobiales</taxon>
        <taxon>Methanomicrobiaceae</taxon>
        <taxon>Methanoculleus</taxon>
    </lineage>
</organism>
<keyword evidence="1" id="KW-0812">Transmembrane</keyword>
<proteinExistence type="predicted"/>
<keyword evidence="1" id="KW-0472">Membrane</keyword>
<dbReference type="AlphaFoldDB" id="A0A0H1R0B3"/>
<reference evidence="2 3" key="1">
    <citation type="journal article" date="2015" name="Int. J. Syst. Evol. Microbiol.">
        <title>Methanoculleus sediminis sp. nov., a methanogen from sediments near a submarine mud volcano.</title>
        <authorList>
            <person name="Chen S.C."/>
            <person name="Chen M.F."/>
            <person name="Lai M.C."/>
            <person name="Weng C.Y."/>
            <person name="Wu S.Y."/>
            <person name="Lin S."/>
            <person name="Yang T.F."/>
            <person name="Chen P.C."/>
        </authorList>
    </citation>
    <scope>NUCLEOTIDE SEQUENCE [LARGE SCALE GENOMIC DNA]</scope>
    <source>
        <strain evidence="2 3">S3Fa</strain>
    </source>
</reference>